<protein>
    <submittedName>
        <fullName evidence="1">Uncharacterized protein</fullName>
    </submittedName>
</protein>
<dbReference type="EMBL" id="CAJJDN010000027">
    <property type="protein sequence ID" value="CAD8070499.1"/>
    <property type="molecule type" value="Genomic_DNA"/>
</dbReference>
<keyword evidence="2" id="KW-1185">Reference proteome</keyword>
<comment type="caution">
    <text evidence="1">The sequence shown here is derived from an EMBL/GenBank/DDBJ whole genome shotgun (WGS) entry which is preliminary data.</text>
</comment>
<dbReference type="OrthoDB" id="290443at2759"/>
<reference evidence="1" key="1">
    <citation type="submission" date="2021-01" db="EMBL/GenBank/DDBJ databases">
        <authorList>
            <consortium name="Genoscope - CEA"/>
            <person name="William W."/>
        </authorList>
    </citation>
    <scope>NUCLEOTIDE SEQUENCE</scope>
</reference>
<dbReference type="Proteomes" id="UP000692954">
    <property type="component" value="Unassembled WGS sequence"/>
</dbReference>
<name>A0A8S1LTN6_9CILI</name>
<accession>A0A8S1LTN6</accession>
<evidence type="ECO:0000313" key="2">
    <source>
        <dbReference type="Proteomes" id="UP000692954"/>
    </source>
</evidence>
<sequence>MFKLCQIQNYNNHFINLLTSKINQFLQVKSKRNFFQFGFQLCRRNPSCLKKNNHFLEIVSYIQKFFKINKNQIIKLVELNREPFTIAYNQLILSNQQINKLLNRLCSMLKQFISQNEDNRTAIQGINEQFDIIKKKDYLNMDNFKFSDRDQINQVEMITEYHNIYPIIFHPNQRSNFNQISSLSLFQRMKEINDDFLSYKIPQQFKSTF</sequence>
<gene>
    <name evidence="1" type="ORF">PSON_ATCC_30995.1.T0270013</name>
</gene>
<dbReference type="AlphaFoldDB" id="A0A8S1LTN6"/>
<proteinExistence type="predicted"/>
<evidence type="ECO:0000313" key="1">
    <source>
        <dbReference type="EMBL" id="CAD8070499.1"/>
    </source>
</evidence>
<organism evidence="1 2">
    <name type="scientific">Paramecium sonneborni</name>
    <dbReference type="NCBI Taxonomy" id="65129"/>
    <lineage>
        <taxon>Eukaryota</taxon>
        <taxon>Sar</taxon>
        <taxon>Alveolata</taxon>
        <taxon>Ciliophora</taxon>
        <taxon>Intramacronucleata</taxon>
        <taxon>Oligohymenophorea</taxon>
        <taxon>Peniculida</taxon>
        <taxon>Parameciidae</taxon>
        <taxon>Paramecium</taxon>
    </lineage>
</organism>